<proteinExistence type="predicted"/>
<organism evidence="1 2">
    <name type="scientific">Ravibacter arvi</name>
    <dbReference type="NCBI Taxonomy" id="2051041"/>
    <lineage>
        <taxon>Bacteria</taxon>
        <taxon>Pseudomonadati</taxon>
        <taxon>Bacteroidota</taxon>
        <taxon>Cytophagia</taxon>
        <taxon>Cytophagales</taxon>
        <taxon>Spirosomataceae</taxon>
        <taxon>Ravibacter</taxon>
    </lineage>
</organism>
<gene>
    <name evidence="1" type="ORF">GCM10023091_31990</name>
</gene>
<evidence type="ECO:0008006" key="3">
    <source>
        <dbReference type="Google" id="ProtNLM"/>
    </source>
</evidence>
<sequence length="232" mass="26270">MTRTFHFILQAKGGVGKSLHTYLRALAESNRHSLFVDVDSSTKTSLRQLTFLGEERLESISLIDKRDVLVRDIFVGYVESLSESPFQEVFMDFGAPESEQFPALVARDLDFKAWCDEVGFKAVFHIIMAAGGAYRACGEYLDKMVQVLAGQFEVTAWENISTFKQYPELSQELAARCHAMGIAYKRFGDFDANSLLGIQILDGIRSGFNLDKYYPGARITLKRELRENFGYE</sequence>
<name>A0ABP8M2R2_9BACT</name>
<comment type="caution">
    <text evidence="1">The sequence shown here is derived from an EMBL/GenBank/DDBJ whole genome shotgun (WGS) entry which is preliminary data.</text>
</comment>
<keyword evidence="2" id="KW-1185">Reference proteome</keyword>
<reference evidence="2" key="1">
    <citation type="journal article" date="2019" name="Int. J. Syst. Evol. Microbiol.">
        <title>The Global Catalogue of Microorganisms (GCM) 10K type strain sequencing project: providing services to taxonomists for standard genome sequencing and annotation.</title>
        <authorList>
            <consortium name="The Broad Institute Genomics Platform"/>
            <consortium name="The Broad Institute Genome Sequencing Center for Infectious Disease"/>
            <person name="Wu L."/>
            <person name="Ma J."/>
        </authorList>
    </citation>
    <scope>NUCLEOTIDE SEQUENCE [LARGE SCALE GENOMIC DNA]</scope>
    <source>
        <strain evidence="2">JCM 31920</strain>
    </source>
</reference>
<dbReference type="EMBL" id="BAABEY010000029">
    <property type="protein sequence ID" value="GAA4443444.1"/>
    <property type="molecule type" value="Genomic_DNA"/>
</dbReference>
<dbReference type="Proteomes" id="UP001501508">
    <property type="component" value="Unassembled WGS sequence"/>
</dbReference>
<accession>A0ABP8M2R2</accession>
<evidence type="ECO:0000313" key="1">
    <source>
        <dbReference type="EMBL" id="GAA4443444.1"/>
    </source>
</evidence>
<evidence type="ECO:0000313" key="2">
    <source>
        <dbReference type="Proteomes" id="UP001501508"/>
    </source>
</evidence>
<dbReference type="RefSeq" id="WP_345031024.1">
    <property type="nucleotide sequence ID" value="NZ_BAABEY010000029.1"/>
</dbReference>
<protein>
    <recommendedName>
        <fullName evidence="3">CobQ/CobB/MinD/ParA nucleotide binding domain-containing protein</fullName>
    </recommendedName>
</protein>